<comment type="caution">
    <text evidence="2">The sequence shown here is derived from an EMBL/GenBank/DDBJ whole genome shotgun (WGS) entry which is preliminary data.</text>
</comment>
<organism evidence="2 3">
    <name type="scientific">Stentor coeruleus</name>
    <dbReference type="NCBI Taxonomy" id="5963"/>
    <lineage>
        <taxon>Eukaryota</taxon>
        <taxon>Sar</taxon>
        <taxon>Alveolata</taxon>
        <taxon>Ciliophora</taxon>
        <taxon>Postciliodesmatophora</taxon>
        <taxon>Heterotrichea</taxon>
        <taxon>Heterotrichida</taxon>
        <taxon>Stentoridae</taxon>
        <taxon>Stentor</taxon>
    </lineage>
</organism>
<dbReference type="EMBL" id="MPUH01000295">
    <property type="protein sequence ID" value="OMJ83680.1"/>
    <property type="molecule type" value="Genomic_DNA"/>
</dbReference>
<feature type="region of interest" description="Disordered" evidence="1">
    <location>
        <begin position="1"/>
        <end position="24"/>
    </location>
</feature>
<proteinExistence type="predicted"/>
<name>A0A1R2C3X7_9CILI</name>
<reference evidence="2 3" key="1">
    <citation type="submission" date="2016-11" db="EMBL/GenBank/DDBJ databases">
        <title>The macronuclear genome of Stentor coeruleus: a giant cell with tiny introns.</title>
        <authorList>
            <person name="Slabodnick M."/>
            <person name="Ruby J.G."/>
            <person name="Reiff S.B."/>
            <person name="Swart E.C."/>
            <person name="Gosai S."/>
            <person name="Prabakaran S."/>
            <person name="Witkowska E."/>
            <person name="Larue G.E."/>
            <person name="Fisher S."/>
            <person name="Freeman R.M."/>
            <person name="Gunawardena J."/>
            <person name="Chu W."/>
            <person name="Stover N.A."/>
            <person name="Gregory B.D."/>
            <person name="Nowacki M."/>
            <person name="Derisi J."/>
            <person name="Roy S.W."/>
            <person name="Marshall W.F."/>
            <person name="Sood P."/>
        </authorList>
    </citation>
    <scope>NUCLEOTIDE SEQUENCE [LARGE SCALE GENOMIC DNA]</scope>
    <source>
        <strain evidence="2">WM001</strain>
    </source>
</reference>
<protein>
    <submittedName>
        <fullName evidence="2">Uncharacterized protein</fullName>
    </submittedName>
</protein>
<dbReference type="AlphaFoldDB" id="A0A1R2C3X7"/>
<evidence type="ECO:0000313" key="3">
    <source>
        <dbReference type="Proteomes" id="UP000187209"/>
    </source>
</evidence>
<evidence type="ECO:0000256" key="1">
    <source>
        <dbReference type="SAM" id="MobiDB-lite"/>
    </source>
</evidence>
<keyword evidence="3" id="KW-1185">Reference proteome</keyword>
<evidence type="ECO:0000313" key="2">
    <source>
        <dbReference type="EMBL" id="OMJ83680.1"/>
    </source>
</evidence>
<accession>A0A1R2C3X7</accession>
<dbReference type="Proteomes" id="UP000187209">
    <property type="component" value="Unassembled WGS sequence"/>
</dbReference>
<sequence length="122" mass="14754">MAKVRKGDKKLSAPPDFGEPALRPDYPNVIDKIRKSKAEARTQYSYDFETIRKVKEDFESYVKPLPIVKIWRRKMRTVRIFRYDEILNVNEFDESWILPYEIVKIQRRITREEESTDDMEHD</sequence>
<gene>
    <name evidence="2" type="ORF">SteCoe_15351</name>
</gene>